<dbReference type="CDD" id="cd03789">
    <property type="entry name" value="GT9_LPS_heptosyltransferase"/>
    <property type="match status" value="1"/>
</dbReference>
<dbReference type="EMBL" id="UINC01153134">
    <property type="protein sequence ID" value="SVD47686.1"/>
    <property type="molecule type" value="Genomic_DNA"/>
</dbReference>
<dbReference type="GO" id="GO:0009244">
    <property type="term" value="P:lipopolysaccharide core region biosynthetic process"/>
    <property type="evidence" value="ECO:0007669"/>
    <property type="project" value="TreeGrafter"/>
</dbReference>
<evidence type="ECO:0000256" key="2">
    <source>
        <dbReference type="ARBA" id="ARBA00022679"/>
    </source>
</evidence>
<accession>A0A382VMB4</accession>
<keyword evidence="1" id="KW-0328">Glycosyltransferase</keyword>
<dbReference type="InterPro" id="IPR002201">
    <property type="entry name" value="Glyco_trans_9"/>
</dbReference>
<proteinExistence type="predicted"/>
<dbReference type="Gene3D" id="3.40.50.2000">
    <property type="entry name" value="Glycogen Phosphorylase B"/>
    <property type="match status" value="1"/>
</dbReference>
<dbReference type="GO" id="GO:0008713">
    <property type="term" value="F:ADP-heptose-lipopolysaccharide heptosyltransferase activity"/>
    <property type="evidence" value="ECO:0007669"/>
    <property type="project" value="TreeGrafter"/>
</dbReference>
<evidence type="ECO:0008006" key="4">
    <source>
        <dbReference type="Google" id="ProtNLM"/>
    </source>
</evidence>
<organism evidence="3">
    <name type="scientific">marine metagenome</name>
    <dbReference type="NCBI Taxonomy" id="408172"/>
    <lineage>
        <taxon>unclassified sequences</taxon>
        <taxon>metagenomes</taxon>
        <taxon>ecological metagenomes</taxon>
    </lineage>
</organism>
<evidence type="ECO:0000256" key="1">
    <source>
        <dbReference type="ARBA" id="ARBA00022676"/>
    </source>
</evidence>
<keyword evidence="2" id="KW-0808">Transferase</keyword>
<name>A0A382VMB4_9ZZZZ</name>
<dbReference type="GO" id="GO:0005829">
    <property type="term" value="C:cytosol"/>
    <property type="evidence" value="ECO:0007669"/>
    <property type="project" value="TreeGrafter"/>
</dbReference>
<dbReference type="Pfam" id="PF01075">
    <property type="entry name" value="Glyco_transf_9"/>
    <property type="match status" value="1"/>
</dbReference>
<sequence length="140" mass="16256">MKIAIVKLSALGDIVHSMIVLQFIKKQYPKSEIDWFVEKRFKGILENNPHIDQVQQINLKSAKESNSFSLFWKELRKIRKLGKYDLVIDMQGLIKSALVARMIPSDTTLGFDKDSSRESLAAVFYDQKYKIDYAENVIER</sequence>
<dbReference type="PANTHER" id="PTHR30160:SF19">
    <property type="entry name" value="LIPOPOLYSACCHARIDE HEPTOSYLTRANSFERASE 1"/>
    <property type="match status" value="1"/>
</dbReference>
<dbReference type="PANTHER" id="PTHR30160">
    <property type="entry name" value="TETRAACYLDISACCHARIDE 4'-KINASE-RELATED"/>
    <property type="match status" value="1"/>
</dbReference>
<gene>
    <name evidence="3" type="ORF">METZ01_LOCUS400540</name>
</gene>
<protein>
    <recommendedName>
        <fullName evidence="4">Lipopolysaccharide heptosyltransferase I</fullName>
    </recommendedName>
</protein>
<reference evidence="3" key="1">
    <citation type="submission" date="2018-05" db="EMBL/GenBank/DDBJ databases">
        <authorList>
            <person name="Lanie J.A."/>
            <person name="Ng W.-L."/>
            <person name="Kazmierczak K.M."/>
            <person name="Andrzejewski T.M."/>
            <person name="Davidsen T.M."/>
            <person name="Wayne K.J."/>
            <person name="Tettelin H."/>
            <person name="Glass J.I."/>
            <person name="Rusch D."/>
            <person name="Podicherti R."/>
            <person name="Tsui H.-C.T."/>
            <person name="Winkler M.E."/>
        </authorList>
    </citation>
    <scope>NUCLEOTIDE SEQUENCE</scope>
</reference>
<dbReference type="InterPro" id="IPR051199">
    <property type="entry name" value="LPS_LOS_Heptosyltrfase"/>
</dbReference>
<dbReference type="SUPFAM" id="SSF53756">
    <property type="entry name" value="UDP-Glycosyltransferase/glycogen phosphorylase"/>
    <property type="match status" value="1"/>
</dbReference>
<dbReference type="AlphaFoldDB" id="A0A382VMB4"/>
<evidence type="ECO:0000313" key="3">
    <source>
        <dbReference type="EMBL" id="SVD47686.1"/>
    </source>
</evidence>
<feature type="non-terminal residue" evidence="3">
    <location>
        <position position="140"/>
    </location>
</feature>